<dbReference type="KEGG" id="nmus:H7A79_0287"/>
<evidence type="ECO:0000313" key="3">
    <source>
        <dbReference type="Proteomes" id="UP000516412"/>
    </source>
</evidence>
<dbReference type="AlphaFoldDB" id="A0A7H1MCV4"/>
<evidence type="ECO:0000313" key="2">
    <source>
        <dbReference type="EMBL" id="QNT59469.1"/>
    </source>
</evidence>
<dbReference type="Proteomes" id="UP000516412">
    <property type="component" value="Chromosome"/>
</dbReference>
<gene>
    <name evidence="2" type="ORF">H7A79_0287</name>
</gene>
<sequence>MVEAMLAGCCVVRSNTGGAYNQIDHGKTGYIFENGNIGQFGQYLHELVADPEKRAGFAAAGRQKALASFTGEVMAKKTLGVSRFARRPLNICQTPATTARFQIFCRKRTTRLRGFIPTRGRLKTIMPFFRRPVSEHTIWH</sequence>
<proteinExistence type="predicted"/>
<evidence type="ECO:0000259" key="1">
    <source>
        <dbReference type="Pfam" id="PF00534"/>
    </source>
</evidence>
<dbReference type="EMBL" id="CP060414">
    <property type="protein sequence ID" value="QNT59469.1"/>
    <property type="molecule type" value="Genomic_DNA"/>
</dbReference>
<keyword evidence="2" id="KW-0808">Transferase</keyword>
<dbReference type="Gene3D" id="3.40.50.2000">
    <property type="entry name" value="Glycogen Phosphorylase B"/>
    <property type="match status" value="1"/>
</dbReference>
<accession>A0A7H1MCV4</accession>
<dbReference type="InterPro" id="IPR001296">
    <property type="entry name" value="Glyco_trans_1"/>
</dbReference>
<organism evidence="2 3">
    <name type="scientific">Neisseria musculi</name>
    <dbReference type="NCBI Taxonomy" id="1815583"/>
    <lineage>
        <taxon>Bacteria</taxon>
        <taxon>Pseudomonadati</taxon>
        <taxon>Pseudomonadota</taxon>
        <taxon>Betaproteobacteria</taxon>
        <taxon>Neisseriales</taxon>
        <taxon>Neisseriaceae</taxon>
        <taxon>Neisseria</taxon>
    </lineage>
</organism>
<dbReference type="GO" id="GO:0016757">
    <property type="term" value="F:glycosyltransferase activity"/>
    <property type="evidence" value="ECO:0007669"/>
    <property type="project" value="InterPro"/>
</dbReference>
<reference evidence="2" key="1">
    <citation type="submission" date="2024-06" db="EMBL/GenBank/DDBJ databases">
        <title>Complete Genome Sequence of mouse commensal type strain Neisseria musculi.</title>
        <authorList>
            <person name="Thapa E."/>
            <person name="Aluvathingal J."/>
            <person name="Nadendla S."/>
            <person name="Mehta A."/>
            <person name="Tettelin H."/>
            <person name="Weyand N.J."/>
        </authorList>
    </citation>
    <scope>NUCLEOTIDE SEQUENCE</scope>
    <source>
        <strain evidence="2">NW831</strain>
    </source>
</reference>
<dbReference type="Pfam" id="PF00534">
    <property type="entry name" value="Glycos_transf_1"/>
    <property type="match status" value="1"/>
</dbReference>
<dbReference type="SUPFAM" id="SSF53756">
    <property type="entry name" value="UDP-Glycosyltransferase/glycogen phosphorylase"/>
    <property type="match status" value="1"/>
</dbReference>
<keyword evidence="3" id="KW-1185">Reference proteome</keyword>
<feature type="domain" description="Glycosyl transferase family 1" evidence="1">
    <location>
        <begin position="2"/>
        <end position="63"/>
    </location>
</feature>
<protein>
    <submittedName>
        <fullName evidence="2">Glycosyl transferases group 1 family protein</fullName>
    </submittedName>
</protein>
<name>A0A7H1MCV4_9NEIS</name>